<comment type="caution">
    <text evidence="1">The sequence shown here is derived from an EMBL/GenBank/DDBJ whole genome shotgun (WGS) entry which is preliminary data.</text>
</comment>
<proteinExistence type="predicted"/>
<sequence>MRRESFLRHRKNERQSKADENWIIGFQRLQLFHVEHRA</sequence>
<evidence type="ECO:0000313" key="2">
    <source>
        <dbReference type="Proteomes" id="UP000006462"/>
    </source>
</evidence>
<reference evidence="1 2" key="1">
    <citation type="submission" date="2009-12" db="EMBL/GenBank/DDBJ databases">
        <authorList>
            <person name="Shrivastava S."/>
            <person name="Madupu R."/>
            <person name="Durkin A.S."/>
            <person name="Torralba M."/>
            <person name="Methe B."/>
            <person name="Sutton G.G."/>
            <person name="Strausberg R.L."/>
            <person name="Nelson K.E."/>
        </authorList>
    </citation>
    <scope>NUCLEOTIDE SEQUENCE [LARGE SCALE GENOMIC DNA]</scope>
    <source>
        <strain evidence="1 2">W5455</strain>
    </source>
</reference>
<evidence type="ECO:0000313" key="1">
    <source>
        <dbReference type="EMBL" id="EFB90357.1"/>
    </source>
</evidence>
<dbReference type="Proteomes" id="UP000006462">
    <property type="component" value="Unassembled WGS sequence"/>
</dbReference>
<name>A0ABM9ZU44_9BACT</name>
<keyword evidence="2" id="KW-1185">Reference proteome</keyword>
<organism evidence="1 2">
    <name type="scientific">Pyramidobacter piscolens W5455</name>
    <dbReference type="NCBI Taxonomy" id="352165"/>
    <lineage>
        <taxon>Bacteria</taxon>
        <taxon>Thermotogati</taxon>
        <taxon>Synergistota</taxon>
        <taxon>Synergistia</taxon>
        <taxon>Synergistales</taxon>
        <taxon>Dethiosulfovibrionaceae</taxon>
        <taxon>Pyramidobacter</taxon>
    </lineage>
</organism>
<dbReference type="EMBL" id="ADFP01000084">
    <property type="protein sequence ID" value="EFB90357.1"/>
    <property type="molecule type" value="Genomic_DNA"/>
</dbReference>
<protein>
    <submittedName>
        <fullName evidence="1">Uncharacterized protein</fullName>
    </submittedName>
</protein>
<accession>A0ABM9ZU44</accession>
<gene>
    <name evidence="1" type="ORF">HMPREF7215_2246</name>
</gene>